<name>A0A0W0UIR8_9GAMM</name>
<dbReference type="Proteomes" id="UP000054715">
    <property type="component" value="Unassembled WGS sequence"/>
</dbReference>
<dbReference type="PATRIC" id="fig|455.5.peg.2095"/>
<dbReference type="EMBL" id="LYOZ01000001">
    <property type="protein sequence ID" value="OCH99524.1"/>
    <property type="molecule type" value="Genomic_DNA"/>
</dbReference>
<accession>A0A0W0UIR8</accession>
<dbReference type="RefSeq" id="WP_058449884.1">
    <property type="nucleotide sequence ID" value="NZ_CAAAJF010000002.1"/>
</dbReference>
<organism evidence="1 3">
    <name type="scientific">Legionella jamestowniensis</name>
    <dbReference type="NCBI Taxonomy" id="455"/>
    <lineage>
        <taxon>Bacteria</taxon>
        <taxon>Pseudomonadati</taxon>
        <taxon>Pseudomonadota</taxon>
        <taxon>Gammaproteobacteria</taxon>
        <taxon>Legionellales</taxon>
        <taxon>Legionellaceae</taxon>
        <taxon>Legionella</taxon>
    </lineage>
</organism>
<evidence type="ECO:0000313" key="1">
    <source>
        <dbReference type="EMBL" id="KTD07793.1"/>
    </source>
</evidence>
<reference evidence="2 4" key="2">
    <citation type="submission" date="2016-05" db="EMBL/GenBank/DDBJ databases">
        <authorList>
            <person name="Prochazka B."/>
            <person name="Indra A."/>
            <person name="Hasenberger P."/>
            <person name="Blaschitz M."/>
            <person name="Wagner L."/>
            <person name="Wewalka G."/>
            <person name="Sorschag S."/>
            <person name="Schmid D."/>
            <person name="Ruppitsch W."/>
        </authorList>
    </citation>
    <scope>NUCLEOTIDE SEQUENCE [LARGE SCALE GENOMIC DNA]</scope>
    <source>
        <strain evidence="2 4">974010_12</strain>
    </source>
</reference>
<protein>
    <submittedName>
        <fullName evidence="1">Uncharacterized protein</fullName>
    </submittedName>
</protein>
<sequence>MKPEQLPSLVTLSATQNDNVECIDCNGNVLSIGTTSAILYVPTLLVEQALVTPEYSLYLLDDDENLDINLREIENNESNAIVLVGTQRDRNAYFIEEGRLVSPHPVELPCAYSLEKIKELKPDEKGKVNPADNNKNTLATVIRRLRLDGGRANEVEITGTRTGIHVFSTSFGPCNPIVGVRKADNQFVLNHADASGVDRLGGIGKFLNSIEKGGGADLILVMQNPKIARSMAKAPILAGGLAVELKKRDVLRVDIPEGYNAIACINGSTIILTRNMQFFKTVEEKQELLNKFSSANLTEKSREITMSDDKQVVPLSRSVEEIDRVNQQLKKSMDKKQGPYDEIIQGLKLLGIEKSKKEGLFKISLRF</sequence>
<evidence type="ECO:0000313" key="4">
    <source>
        <dbReference type="Proteomes" id="UP000093336"/>
    </source>
</evidence>
<evidence type="ECO:0000313" key="3">
    <source>
        <dbReference type="Proteomes" id="UP000054715"/>
    </source>
</evidence>
<dbReference type="OrthoDB" id="5636740at2"/>
<keyword evidence="4" id="KW-1185">Reference proteome</keyword>
<dbReference type="Proteomes" id="UP000093336">
    <property type="component" value="Unassembled WGS sequence"/>
</dbReference>
<proteinExistence type="predicted"/>
<dbReference type="AlphaFoldDB" id="A0A0W0UIR8"/>
<gene>
    <name evidence="2" type="ORF">A8135_07550</name>
    <name evidence="1" type="ORF">Ljam_1988</name>
</gene>
<evidence type="ECO:0000313" key="2">
    <source>
        <dbReference type="EMBL" id="OCH99524.1"/>
    </source>
</evidence>
<dbReference type="STRING" id="455.Ljam_1988"/>
<comment type="caution">
    <text evidence="1">The sequence shown here is derived from an EMBL/GenBank/DDBJ whole genome shotgun (WGS) entry which is preliminary data.</text>
</comment>
<reference evidence="1 3" key="1">
    <citation type="submission" date="2015-11" db="EMBL/GenBank/DDBJ databases">
        <title>Genomic analysis of 38 Legionella species identifies large and diverse effector repertoires.</title>
        <authorList>
            <person name="Burstein D."/>
            <person name="Amaro F."/>
            <person name="Zusman T."/>
            <person name="Lifshitz Z."/>
            <person name="Cohen O."/>
            <person name="Gilbert J.A."/>
            <person name="Pupko T."/>
            <person name="Shuman H.A."/>
            <person name="Segal G."/>
        </authorList>
    </citation>
    <scope>NUCLEOTIDE SEQUENCE [LARGE SCALE GENOMIC DNA]</scope>
    <source>
        <strain evidence="1 3">JA-26-G1-E2</strain>
    </source>
</reference>
<dbReference type="EMBL" id="LNYG01000013">
    <property type="protein sequence ID" value="KTD07793.1"/>
    <property type="molecule type" value="Genomic_DNA"/>
</dbReference>